<dbReference type="InterPro" id="IPR028584">
    <property type="entry name" value="Cellobiose_2_epim"/>
</dbReference>
<evidence type="ECO:0000256" key="2">
    <source>
        <dbReference type="ARBA" id="ARBA00008558"/>
    </source>
</evidence>
<proteinExistence type="inferred from homology"/>
<dbReference type="SUPFAM" id="SSF48208">
    <property type="entry name" value="Six-hairpin glycosidases"/>
    <property type="match status" value="1"/>
</dbReference>
<comment type="similarity">
    <text evidence="2">Belongs to the N-acylglucosamine 2-epimerase family.</text>
</comment>
<dbReference type="KEGG" id="fls:GLV81_05220"/>
<dbReference type="InterPro" id="IPR008928">
    <property type="entry name" value="6-hairpin_glycosidase_sf"/>
</dbReference>
<dbReference type="EC" id="5.1.3.11" evidence="4"/>
<comment type="function">
    <text evidence="4">Catalyzes the reversible epimerization of cellobiose to 4-O-beta-D-glucopyranosyl-D-mannose (Glc-Man).</text>
</comment>
<comment type="similarity">
    <text evidence="4">Belongs to the cellobiose 2-epimerase family.</text>
</comment>
<dbReference type="GO" id="GO:0005975">
    <property type="term" value="P:carbohydrate metabolic process"/>
    <property type="evidence" value="ECO:0007669"/>
    <property type="project" value="InterPro"/>
</dbReference>
<accession>A0A6I6GKZ3</accession>
<protein>
    <recommendedName>
        <fullName evidence="4">Cellobiose 2-epimerase</fullName>
        <shortName evidence="4">CE</shortName>
        <ecNumber evidence="4">5.1.3.11</ecNumber>
    </recommendedName>
</protein>
<dbReference type="GO" id="GO:0047736">
    <property type="term" value="F:cellobiose epimerase activity"/>
    <property type="evidence" value="ECO:0007669"/>
    <property type="project" value="UniProtKB-UniRule"/>
</dbReference>
<dbReference type="Gene3D" id="1.50.10.10">
    <property type="match status" value="1"/>
</dbReference>
<reference evidence="5 6" key="1">
    <citation type="submission" date="2019-11" db="EMBL/GenBank/DDBJ databases">
        <authorList>
            <person name="Im W.T."/>
        </authorList>
    </citation>
    <scope>NUCLEOTIDE SEQUENCE [LARGE SCALE GENOMIC DNA]</scope>
    <source>
        <strain evidence="5 6">SB-02</strain>
    </source>
</reference>
<evidence type="ECO:0000256" key="3">
    <source>
        <dbReference type="ARBA" id="ARBA00023235"/>
    </source>
</evidence>
<dbReference type="InterPro" id="IPR010819">
    <property type="entry name" value="AGE/CE"/>
</dbReference>
<gene>
    <name evidence="5" type="ORF">GLV81_05220</name>
</gene>
<dbReference type="InterPro" id="IPR012341">
    <property type="entry name" value="6hp_glycosidase-like_sf"/>
</dbReference>
<dbReference type="AlphaFoldDB" id="A0A6I6GKZ3"/>
<sequence>MQAFKQAMLQLPPLSPLQVELLHTYHQQCIAELDEIVDWWSTHMQDDAGVFYGRMTHAGTIEPAAAKGLVLYSRLLWTYSAAFAFRKKKADAATAHRLYQYLRQYFFDQQFGGFYWSVDCEGECLNDRKQTYGQAFALYAISTYASTFQSAEATAVAMDVFLLIEGRCKDVHAGGYIEAFARNFTAIDDLRLSDKDANVSKSMNTHLHVLEAYSSLYHATGNQRVQQAIIDLLHLFQQHIVSPQRFTQHLFFDVDWQVQSHIISYGHDIEASWLLHEAACCTADKELMQQVASLSVSMAVAAMKGVDDDGGMWYEQHTDTGVLNKEKHWWPQAEAMVGFMHAYCMGGNERMLEQSVKSWLYIRNHLKSDSPGEWHWGIDESGRAMQEDRAGFWKCPYHNSRACIETAQRIEWLLHR</sequence>
<evidence type="ECO:0000313" key="5">
    <source>
        <dbReference type="EMBL" id="QGW27572.1"/>
    </source>
</evidence>
<dbReference type="Pfam" id="PF07221">
    <property type="entry name" value="GlcNAc_2-epim"/>
    <property type="match status" value="1"/>
</dbReference>
<keyword evidence="3 4" id="KW-0413">Isomerase</keyword>
<evidence type="ECO:0000313" key="6">
    <source>
        <dbReference type="Proteomes" id="UP000426027"/>
    </source>
</evidence>
<keyword evidence="6" id="KW-1185">Reference proteome</keyword>
<evidence type="ECO:0000256" key="1">
    <source>
        <dbReference type="ARBA" id="ARBA00001470"/>
    </source>
</evidence>
<evidence type="ECO:0000256" key="4">
    <source>
        <dbReference type="HAMAP-Rule" id="MF_00929"/>
    </source>
</evidence>
<dbReference type="Proteomes" id="UP000426027">
    <property type="component" value="Chromosome"/>
</dbReference>
<dbReference type="RefSeq" id="WP_157477460.1">
    <property type="nucleotide sequence ID" value="NZ_CP046566.1"/>
</dbReference>
<name>A0A6I6GKZ3_9BACT</name>
<comment type="catalytic activity">
    <reaction evidence="1 4">
        <text>D-cellobiose = beta-D-glucosyl-(1-&gt;4)-D-mannopyranose</text>
        <dbReference type="Rhea" id="RHEA:23384"/>
        <dbReference type="ChEBI" id="CHEBI:17057"/>
        <dbReference type="ChEBI" id="CHEBI:47931"/>
        <dbReference type="EC" id="5.1.3.11"/>
    </reaction>
</comment>
<dbReference type="HAMAP" id="MF_00929">
    <property type="entry name" value="Cellobiose_2_epim"/>
    <property type="match status" value="1"/>
</dbReference>
<dbReference type="EMBL" id="CP046566">
    <property type="protein sequence ID" value="QGW27572.1"/>
    <property type="molecule type" value="Genomic_DNA"/>
</dbReference>
<dbReference type="PANTHER" id="PTHR15108">
    <property type="entry name" value="N-ACYLGLUCOSAMINE-2-EPIMERASE"/>
    <property type="match status" value="1"/>
</dbReference>
<organism evidence="5 6">
    <name type="scientific">Phnomibacter ginsenosidimutans</name>
    <dbReference type="NCBI Taxonomy" id="2676868"/>
    <lineage>
        <taxon>Bacteria</taxon>
        <taxon>Pseudomonadati</taxon>
        <taxon>Bacteroidota</taxon>
        <taxon>Chitinophagia</taxon>
        <taxon>Chitinophagales</taxon>
        <taxon>Chitinophagaceae</taxon>
        <taxon>Phnomibacter</taxon>
    </lineage>
</organism>